<accession>A0ABS8GA97</accession>
<dbReference type="SUPFAM" id="SSF52317">
    <property type="entry name" value="Class I glutamine amidotransferase-like"/>
    <property type="match status" value="1"/>
</dbReference>
<organism evidence="10 11">
    <name type="scientific">Fluctibacter halophilus</name>
    <dbReference type="NCBI Taxonomy" id="226011"/>
    <lineage>
        <taxon>Bacteria</taxon>
        <taxon>Pseudomonadati</taxon>
        <taxon>Pseudomonadota</taxon>
        <taxon>Gammaproteobacteria</taxon>
        <taxon>Alteromonadales</taxon>
        <taxon>Alteromonadaceae</taxon>
        <taxon>Fluctibacter</taxon>
    </lineage>
</organism>
<proteinExistence type="inferred from homology"/>
<comment type="cofactor">
    <cofactor evidence="1">
        <name>Zn(2+)</name>
        <dbReference type="ChEBI" id="CHEBI:29105"/>
    </cofactor>
</comment>
<evidence type="ECO:0000256" key="4">
    <source>
        <dbReference type="ARBA" id="ARBA00022801"/>
    </source>
</evidence>
<keyword evidence="6" id="KW-0482">Metalloprotease</keyword>
<evidence type="ECO:0000256" key="7">
    <source>
        <dbReference type="PROSITE-ProRule" id="PRU01379"/>
    </source>
</evidence>
<dbReference type="Pfam" id="PF00246">
    <property type="entry name" value="Peptidase_M14"/>
    <property type="match status" value="1"/>
</dbReference>
<dbReference type="CDD" id="cd06238">
    <property type="entry name" value="M14-like"/>
    <property type="match status" value="1"/>
</dbReference>
<keyword evidence="4" id="KW-0378">Hydrolase</keyword>
<gene>
    <name evidence="10" type="ORF">LJ739_12255</name>
</gene>
<dbReference type="Gene3D" id="3.40.630.10">
    <property type="entry name" value="Zn peptidases"/>
    <property type="match status" value="1"/>
</dbReference>
<feature type="active site" description="Proton donor/acceptor" evidence="7">
    <location>
        <position position="323"/>
    </location>
</feature>
<dbReference type="PANTHER" id="PTHR11705">
    <property type="entry name" value="PROTEASE FAMILY M14 CARBOXYPEPTIDASE A,B"/>
    <property type="match status" value="1"/>
</dbReference>
<dbReference type="Proteomes" id="UP001520878">
    <property type="component" value="Unassembled WGS sequence"/>
</dbReference>
<sequence>MCHWILWCCFSLAVMAQPVKDSDYLPSDMAYDPAIPTPSAILGAPVGEWHVRHDQLVSYMYALADASDRVQVIETGRTHENRPLLLLVITAEKNKAKVTDWQKAHLQRVMDGTPADKNDPLFLWMGYSVHGDEASGSNAALLVAYYLAAGQGPAVTSLLDSNVVLLDPSINPDGLARFAQWANMHKGRNLVADPEHREHVQGWPSGRTNHYWFDLNRDWLLLTHPESRARIAQFHQWRPHVLTDFHEMGADSSYFFQPGVPSRKNPWTPANNVEMTEALGKFHAAALDKKGELYYTQQDFDDFYYGKGSTYPDAHGSVGILFEQGSSRGHLQDTINGPRHFSDAIANQFATSLSTFAGAMANKQALLNMPSSFAEQTASLAKKDDVRGYLIQERFDATRLEAAKDLLRQHHIRFQGLEKPLTVNETTFDPVSSVFVPLEQPQYRLIKSLFSTRTRFDDNTFYDVSTWNLALAFNFEWAAVEGRDMRKISVGDVNANAAKPTALPSAYAYGFYWQDSQAPAMLQRLLRDGVQARVSGQAFSAQTPQGTISFPAGSVVIPAGLKQPQNLTALLSAQMAQTGITVWPINSGLTPQGIDLGSASMVPVKAPRVLLVGGRGTSQYEAGEVWHYLDQTVDMPVSIIELSRLAQVSLDNYTHMIWVSGRYDNVDEPLRDAVEQWVEAGGVLIGQQNASRWFAQQEWLPVTYKSNSDVQKAFETDGLRYADKEALASRQRVAGAAFEVTLDLSHPLAFGYTRETLPVFRNRSDIMQLPQGPFLTVAQYTASPLMAGYASAEMEEQIAGSAALVATRRGQGLVIGFSDNPVFRGYWRGTQRLFANALFMSPLLMN</sequence>
<reference evidence="10 11" key="1">
    <citation type="submission" date="2021-10" db="EMBL/GenBank/DDBJ databases">
        <title>Draft genome of Aestuariibacter halophilus JC2043.</title>
        <authorList>
            <person name="Emsley S.A."/>
            <person name="Pfannmuller K.M."/>
            <person name="Ushijima B."/>
            <person name="Saw J.H."/>
            <person name="Videau P."/>
        </authorList>
    </citation>
    <scope>NUCLEOTIDE SEQUENCE [LARGE SCALE GENOMIC DNA]</scope>
    <source>
        <strain evidence="10 11">JC2043</strain>
    </source>
</reference>
<dbReference type="SUPFAM" id="SSF53187">
    <property type="entry name" value="Zn-dependent exopeptidases"/>
    <property type="match status" value="1"/>
</dbReference>
<evidence type="ECO:0000256" key="5">
    <source>
        <dbReference type="ARBA" id="ARBA00022833"/>
    </source>
</evidence>
<dbReference type="InterPro" id="IPR000834">
    <property type="entry name" value="Peptidase_M14"/>
</dbReference>
<evidence type="ECO:0000256" key="2">
    <source>
        <dbReference type="ARBA" id="ARBA00005988"/>
    </source>
</evidence>
<evidence type="ECO:0000259" key="9">
    <source>
        <dbReference type="PROSITE" id="PS52035"/>
    </source>
</evidence>
<feature type="chain" id="PRO_5046545173" evidence="8">
    <location>
        <begin position="17"/>
        <end position="846"/>
    </location>
</feature>
<feature type="domain" description="Peptidase M14" evidence="9">
    <location>
        <begin position="49"/>
        <end position="349"/>
    </location>
</feature>
<evidence type="ECO:0000256" key="1">
    <source>
        <dbReference type="ARBA" id="ARBA00001947"/>
    </source>
</evidence>
<dbReference type="EMBL" id="JAJEWP010000003">
    <property type="protein sequence ID" value="MCC2617016.1"/>
    <property type="molecule type" value="Genomic_DNA"/>
</dbReference>
<keyword evidence="5" id="KW-0862">Zinc</keyword>
<keyword evidence="8" id="KW-0732">Signal</keyword>
<comment type="caution">
    <text evidence="10">The sequence shown here is derived from an EMBL/GenBank/DDBJ whole genome shotgun (WGS) entry which is preliminary data.</text>
</comment>
<dbReference type="PROSITE" id="PS52035">
    <property type="entry name" value="PEPTIDASE_M14"/>
    <property type="match status" value="1"/>
</dbReference>
<feature type="signal peptide" evidence="8">
    <location>
        <begin position="1"/>
        <end position="16"/>
    </location>
</feature>
<evidence type="ECO:0000256" key="3">
    <source>
        <dbReference type="ARBA" id="ARBA00022670"/>
    </source>
</evidence>
<evidence type="ECO:0000313" key="11">
    <source>
        <dbReference type="Proteomes" id="UP001520878"/>
    </source>
</evidence>
<name>A0ABS8GA97_9ALTE</name>
<evidence type="ECO:0000313" key="10">
    <source>
        <dbReference type="EMBL" id="MCC2617016.1"/>
    </source>
</evidence>
<keyword evidence="11" id="KW-1185">Reference proteome</keyword>
<dbReference type="InterPro" id="IPR029062">
    <property type="entry name" value="Class_I_gatase-like"/>
</dbReference>
<comment type="similarity">
    <text evidence="2 7">Belongs to the peptidase M14 family.</text>
</comment>
<evidence type="ECO:0000256" key="8">
    <source>
        <dbReference type="SAM" id="SignalP"/>
    </source>
</evidence>
<dbReference type="PANTHER" id="PTHR11705:SF143">
    <property type="entry name" value="SLL0236 PROTEIN"/>
    <property type="match status" value="1"/>
</dbReference>
<protein>
    <submittedName>
        <fullName evidence="10">M14 family metallopeptidase</fullName>
    </submittedName>
</protein>
<evidence type="ECO:0000256" key="6">
    <source>
        <dbReference type="ARBA" id="ARBA00023049"/>
    </source>
</evidence>
<keyword evidence="3" id="KW-0645">Protease</keyword>